<dbReference type="InterPro" id="IPR041698">
    <property type="entry name" value="Methyltransf_25"/>
</dbReference>
<dbReference type="Pfam" id="PF13649">
    <property type="entry name" value="Methyltransf_25"/>
    <property type="match status" value="1"/>
</dbReference>
<dbReference type="PANTHER" id="PTHR43861">
    <property type="entry name" value="TRANS-ACONITATE 2-METHYLTRANSFERASE-RELATED"/>
    <property type="match status" value="1"/>
</dbReference>
<dbReference type="OrthoDB" id="9786503at2"/>
<dbReference type="RefSeq" id="WP_110075644.1">
    <property type="nucleotide sequence ID" value="NZ_QGTT01000005.1"/>
</dbReference>
<keyword evidence="3" id="KW-0489">Methyltransferase</keyword>
<evidence type="ECO:0000259" key="2">
    <source>
        <dbReference type="Pfam" id="PF13649"/>
    </source>
</evidence>
<dbReference type="Proteomes" id="UP000246964">
    <property type="component" value="Unassembled WGS sequence"/>
</dbReference>
<sequence length="203" mass="22410">MNQWDERYSKEDYHYGTEPNDFLRDHAASLLEHGKQPANILCLADGEGRNSVYLAKLGAHATALDISQVGLQKAQRLAQAEQVTITTEWADLSKTELPEQAYDGVVMIFCHLPRAHRPFLYEQIAKTLKPGGWFLAECYTPAQLGRGTGGPPSADLMLTAAEFYEAFQSFEVTHSQELVRSLHEGTGHTGAGAVCQFIAFKPA</sequence>
<dbReference type="EMBL" id="QGTT01000005">
    <property type="protein sequence ID" value="PWW13660.1"/>
    <property type="molecule type" value="Genomic_DNA"/>
</dbReference>
<keyword evidence="1 3" id="KW-0808">Transferase</keyword>
<dbReference type="InterPro" id="IPR029063">
    <property type="entry name" value="SAM-dependent_MTases_sf"/>
</dbReference>
<accession>A0A317Q9E8</accession>
<gene>
    <name evidence="3" type="ORF">DET45_1055</name>
</gene>
<dbReference type="AlphaFoldDB" id="A0A317Q9E8"/>
<dbReference type="PANTHER" id="PTHR43861:SF3">
    <property type="entry name" value="PUTATIVE (AFU_ORTHOLOGUE AFUA_2G14390)-RELATED"/>
    <property type="match status" value="1"/>
</dbReference>
<dbReference type="CDD" id="cd02440">
    <property type="entry name" value="AdoMet_MTases"/>
    <property type="match status" value="1"/>
</dbReference>
<comment type="caution">
    <text evidence="3">The sequence shown here is derived from an EMBL/GenBank/DDBJ whole genome shotgun (WGS) entry which is preliminary data.</text>
</comment>
<dbReference type="SUPFAM" id="SSF53335">
    <property type="entry name" value="S-adenosyl-L-methionine-dependent methyltransferases"/>
    <property type="match status" value="1"/>
</dbReference>
<evidence type="ECO:0000313" key="4">
    <source>
        <dbReference type="Proteomes" id="UP000246964"/>
    </source>
</evidence>
<dbReference type="GO" id="GO:0032259">
    <property type="term" value="P:methylation"/>
    <property type="evidence" value="ECO:0007669"/>
    <property type="project" value="UniProtKB-KW"/>
</dbReference>
<protein>
    <submittedName>
        <fullName evidence="3">Methyltransferase family protein</fullName>
    </submittedName>
</protein>
<proteinExistence type="predicted"/>
<dbReference type="Gene3D" id="3.40.50.150">
    <property type="entry name" value="Vaccinia Virus protein VP39"/>
    <property type="match status" value="1"/>
</dbReference>
<feature type="domain" description="Methyltransferase" evidence="2">
    <location>
        <begin position="40"/>
        <end position="132"/>
    </location>
</feature>
<reference evidence="3 4" key="1">
    <citation type="submission" date="2018-05" db="EMBL/GenBank/DDBJ databases">
        <title>Freshwater and sediment microbial communities from various areas in North America, analyzing microbe dynamics in response to fracking.</title>
        <authorList>
            <person name="Lamendella R."/>
        </authorList>
    </citation>
    <scope>NUCLEOTIDE SEQUENCE [LARGE SCALE GENOMIC DNA]</scope>
    <source>
        <strain evidence="3 4">125B1</strain>
    </source>
</reference>
<organism evidence="3 4">
    <name type="scientific">Pseudidiomarina maritima</name>
    <dbReference type="NCBI Taxonomy" id="519453"/>
    <lineage>
        <taxon>Bacteria</taxon>
        <taxon>Pseudomonadati</taxon>
        <taxon>Pseudomonadota</taxon>
        <taxon>Gammaproteobacteria</taxon>
        <taxon>Alteromonadales</taxon>
        <taxon>Idiomarinaceae</taxon>
        <taxon>Pseudidiomarina</taxon>
    </lineage>
</organism>
<evidence type="ECO:0000313" key="3">
    <source>
        <dbReference type="EMBL" id="PWW13660.1"/>
    </source>
</evidence>
<evidence type="ECO:0000256" key="1">
    <source>
        <dbReference type="ARBA" id="ARBA00022679"/>
    </source>
</evidence>
<keyword evidence="4" id="KW-1185">Reference proteome</keyword>
<name>A0A317Q9E8_9GAMM</name>
<dbReference type="GO" id="GO:0008168">
    <property type="term" value="F:methyltransferase activity"/>
    <property type="evidence" value="ECO:0007669"/>
    <property type="project" value="UniProtKB-KW"/>
</dbReference>